<dbReference type="InterPro" id="IPR026906">
    <property type="entry name" value="LRR_5"/>
</dbReference>
<evidence type="ECO:0000259" key="1">
    <source>
        <dbReference type="PROSITE" id="PS51272"/>
    </source>
</evidence>
<dbReference type="Proteomes" id="UP001260980">
    <property type="component" value="Unassembled WGS sequence"/>
</dbReference>
<proteinExistence type="predicted"/>
<dbReference type="PANTHER" id="PTHR43308:SF5">
    <property type="entry name" value="S-LAYER PROTEIN _ PEPTIDOGLYCAN ENDO-BETA-N-ACETYLGLUCOSAMINIDASE"/>
    <property type="match status" value="1"/>
</dbReference>
<name>A0ABU3RCN1_9BACL</name>
<feature type="domain" description="SLH" evidence="1">
    <location>
        <begin position="1349"/>
        <end position="1410"/>
    </location>
</feature>
<dbReference type="Gene3D" id="1.20.1270.90">
    <property type="entry name" value="AF1782-like"/>
    <property type="match status" value="8"/>
</dbReference>
<feature type="domain" description="SLH" evidence="1">
    <location>
        <begin position="1483"/>
        <end position="1543"/>
    </location>
</feature>
<dbReference type="Pfam" id="PF00395">
    <property type="entry name" value="SLH"/>
    <property type="match status" value="3"/>
</dbReference>
<dbReference type="Pfam" id="PF07554">
    <property type="entry name" value="FIVAR"/>
    <property type="match status" value="5"/>
</dbReference>
<dbReference type="PROSITE" id="PS51272">
    <property type="entry name" value="SLH"/>
    <property type="match status" value="3"/>
</dbReference>
<evidence type="ECO:0000313" key="2">
    <source>
        <dbReference type="EMBL" id="MDU0202050.1"/>
    </source>
</evidence>
<reference evidence="2 3" key="1">
    <citation type="submission" date="2023-10" db="EMBL/GenBank/DDBJ databases">
        <title>Paenibacillus strain PFR10 Genome sequencing and assembly.</title>
        <authorList>
            <person name="Kim I."/>
        </authorList>
    </citation>
    <scope>NUCLEOTIDE SEQUENCE [LARGE SCALE GENOMIC DNA]</scope>
    <source>
        <strain evidence="2 3">PFR10</strain>
    </source>
</reference>
<dbReference type="EMBL" id="JAWCUD010000003">
    <property type="protein sequence ID" value="MDU0202050.1"/>
    <property type="molecule type" value="Genomic_DNA"/>
</dbReference>
<protein>
    <submittedName>
        <fullName evidence="2">S-layer homology domain-containing protein</fullName>
    </submittedName>
</protein>
<keyword evidence="3" id="KW-1185">Reference proteome</keyword>
<feature type="domain" description="SLH" evidence="1">
    <location>
        <begin position="1411"/>
        <end position="1474"/>
    </location>
</feature>
<dbReference type="Gene3D" id="3.80.10.10">
    <property type="entry name" value="Ribonuclease Inhibitor"/>
    <property type="match status" value="2"/>
</dbReference>
<dbReference type="InterPro" id="IPR032675">
    <property type="entry name" value="LRR_dom_sf"/>
</dbReference>
<dbReference type="Pfam" id="PF13306">
    <property type="entry name" value="LRR_5"/>
    <property type="match status" value="1"/>
</dbReference>
<sequence length="1543" mass="160483">MKKLVLSLFIVLFVFGTSFSQIRPVYAAESDFTFTVGSNGATVTDYKGTDLNVVIPAAYAGTTVTEIGRSAFDTYGTGKPKITSVVIPSSVKVIQTYGFRYTSLTSIDLPDSLLTIGASAFENNPLTSVVFPDSVTMIGNYSFYMNNLTSIKLSENLKTINGGAFDTNHITKLVIPAGVTKVDSSSFYNNNLTSITVLGDATTFGTGVFAGNPGNLKIFGIANSPVSAYASSNGHTFVDGTALFQAVASAKSLLKSHLAGTGVGQVPANTYNILSAANDTAKLFIDGIGNATTASDLANAAIPLTSSIAAFNAEIIQAGNPAALAAAITAAQQAMTNHPQGVNVGQTSAADRSALQNAITAAQQIFNQAAQYLQDELDVAVAHLEMAIDTFEDVIISAGNPTALSAAITSAQQALTDHPQGVNVGQASAGARSSLQTAFNAAQQILDNAGNYTQDQLDTAVNQLNLAVQVFNAAVIQAGIPTALSAAITASQQALTNHPEGTDVGQTSAVARTALQTASNAAQQILDNAGNYTQDQLDTAVNQLNSAVQVFNAAIIQAGIPTALSAAITAAQQALTNHPEGTDVGQTSAVARTALQTASNAAQQILDNAGNYTQNQLDTAVNQLNSAVQVFNAAVIQAGIPTALGAAIMAVQQALTDHQEGTDVGQTSAVARTALQTASNAAQQILDNAGNYTQDQLDTAVNQLNSAVQVFNAAVIQAGIPTALGAAITAAQQALTDHPEGMNVGQASAATRTALQTASNAAQQILNNASNYTQDQLDTAVNQLNLAVQAFNAAVIQAGIPTALGAAITAAQQALTDHPEGTDVGQTSAGDRATLQTAIDVAQAIADDAENQSQTRLDEATISLHDAMAVFEASWVGVVLTASANDLYGESETLRFTLFYGYEVTVIGTPAVPIMIGDDSVTQTVYQTVYAPYTGERGTALTKLTFEYEIPAGLADVDGIQVAASLELPNGASIVRTSSGLAASLNYVAPDASGIRIVAIPPDVALTAASNGSASKAISVTASVYGVAAGNALSELRWLPGSLSEADFVRGTKGTDILAVSQFTITANGDYTVYALDEAGNETVKTITVIGISLPSSSDNGDGQITLGTTVTNVTTVKININGGITALVDPSDIKRITRSDGMVVEQVILPERTRERVLELLKDAKKPLVSINIGNREQAVQTQFPADWIADMAQAYPNAIIEVRLNNSSYQLRISAIDLIGLAERLDTEVSDMNVNILQVQVGENVRQEINRIGVSQGFAVIADVIDYKVTAEANGQTLEVHDYGGTYSIRTLKLDRENMNRNLVAVQYISASGTVVFVPAQMETGSDGTNEAILNVPHNSMYTVVDVQARTFADLNDHWAKADVEHLASKLLVNGVAADRFAPEGTITRAEFSALLVRGLGLSVKESGGSARFADVPASAWYASTVNAAVASGLVNGIGAGLFAPNAPITREEMAVVIANALTLASHGTGSGGQGQKGIPLDAFTDRESISSWAQEAAVRASENGIMNGMEDGRFAPTEYATRAQAAVILKRFLQYVHFIK</sequence>
<dbReference type="SUPFAM" id="SSF52058">
    <property type="entry name" value="L domain-like"/>
    <property type="match status" value="1"/>
</dbReference>
<comment type="caution">
    <text evidence="2">The sequence shown here is derived from an EMBL/GenBank/DDBJ whole genome shotgun (WGS) entry which is preliminary data.</text>
</comment>
<dbReference type="InterPro" id="IPR051465">
    <property type="entry name" value="Cell_Envelope_Struct_Comp"/>
</dbReference>
<gene>
    <name evidence="2" type="ORF">RQP52_13165</name>
</gene>
<organism evidence="2 3">
    <name type="scientific">Paenibacillus violae</name>
    <dbReference type="NCBI Taxonomy" id="3077234"/>
    <lineage>
        <taxon>Bacteria</taxon>
        <taxon>Bacillati</taxon>
        <taxon>Bacillota</taxon>
        <taxon>Bacilli</taxon>
        <taxon>Bacillales</taxon>
        <taxon>Paenibacillaceae</taxon>
        <taxon>Paenibacillus</taxon>
    </lineage>
</organism>
<dbReference type="InterPro" id="IPR001119">
    <property type="entry name" value="SLH_dom"/>
</dbReference>
<evidence type="ECO:0000313" key="3">
    <source>
        <dbReference type="Proteomes" id="UP001260980"/>
    </source>
</evidence>
<dbReference type="PANTHER" id="PTHR43308">
    <property type="entry name" value="OUTER MEMBRANE PROTEIN ALPHA-RELATED"/>
    <property type="match status" value="1"/>
</dbReference>
<dbReference type="RefSeq" id="WP_315952008.1">
    <property type="nucleotide sequence ID" value="NZ_JAWCUD010000003.1"/>
</dbReference>
<accession>A0ABU3RCN1</accession>